<keyword evidence="3 6" id="KW-0081">Bacteriolytic enzyme</keyword>
<evidence type="ECO:0000313" key="12">
    <source>
        <dbReference type="EMBL" id="NYQ40768.1"/>
    </source>
</evidence>
<comment type="similarity">
    <text evidence="6">Belongs to the glycosyl hydrolase 24 family.</text>
</comment>
<comment type="catalytic activity">
    <reaction evidence="1 6">
        <text>Hydrolysis of (1-&gt;4)-beta-linkages between N-acetylmuramic acid and N-acetyl-D-glucosamine residues in a peptidoglycan and between N-acetyl-D-glucosamine residues in chitodextrins.</text>
        <dbReference type="EC" id="3.2.1.17"/>
    </reaction>
</comment>
<gene>
    <name evidence="13" type="ORF">BMT50_28045</name>
    <name evidence="14" type="ORF">BTQ06_13820</name>
    <name evidence="18" type="ORF">C9160_04360</name>
    <name evidence="12" type="ORF">G4A38_19625</name>
    <name evidence="11" type="ORF">G4A47_27115</name>
    <name evidence="10" type="ORF">GQM04_05345</name>
    <name evidence="9" type="ORF">JNA65_26050</name>
    <name evidence="8" type="ORF">JNA68_07895</name>
    <name evidence="17" type="ORF">NCTC7922_00395</name>
    <name evidence="15" type="ORF">NCTC7927_01618</name>
    <name evidence="16" type="ORF">NCTC9081_02418</name>
</gene>
<evidence type="ECO:0000256" key="1">
    <source>
        <dbReference type="ARBA" id="ARBA00000632"/>
    </source>
</evidence>
<keyword evidence="7" id="KW-1133">Transmembrane helix</keyword>
<dbReference type="Proteomes" id="UP000615017">
    <property type="component" value="Unassembled WGS sequence"/>
</dbReference>
<dbReference type="EC" id="3.2.1.17" evidence="6"/>
<dbReference type="SMR" id="A0A066RG68"/>
<evidence type="ECO:0000313" key="15">
    <source>
        <dbReference type="EMBL" id="STF92886.1"/>
    </source>
</evidence>
<dbReference type="GO" id="GO:0042742">
    <property type="term" value="P:defense response to bacterium"/>
    <property type="evidence" value="ECO:0007669"/>
    <property type="project" value="UniProtKB-KW"/>
</dbReference>
<evidence type="ECO:0000313" key="21">
    <source>
        <dbReference type="Proteomes" id="UP000254043"/>
    </source>
</evidence>
<evidence type="ECO:0000256" key="2">
    <source>
        <dbReference type="ARBA" id="ARBA00022529"/>
    </source>
</evidence>
<evidence type="ECO:0000313" key="20">
    <source>
        <dbReference type="Proteomes" id="UP000218543"/>
    </source>
</evidence>
<dbReference type="InterPro" id="IPR023347">
    <property type="entry name" value="Lysozyme_dom_sf"/>
</dbReference>
<dbReference type="PANTHER" id="PTHR38107:SF3">
    <property type="entry name" value="LYSOZYME RRRD-RELATED"/>
    <property type="match status" value="1"/>
</dbReference>
<evidence type="ECO:0000313" key="13">
    <source>
        <dbReference type="EMBL" id="OKB76365.1"/>
    </source>
</evidence>
<evidence type="ECO:0000313" key="26">
    <source>
        <dbReference type="Proteomes" id="UP000517067"/>
    </source>
</evidence>
<evidence type="ECO:0000256" key="7">
    <source>
        <dbReference type="SAM" id="Phobius"/>
    </source>
</evidence>
<dbReference type="GO" id="GO:0016998">
    <property type="term" value="P:cell wall macromolecule catabolic process"/>
    <property type="evidence" value="ECO:0007669"/>
    <property type="project" value="InterPro"/>
</dbReference>
<dbReference type="InterPro" id="IPR023346">
    <property type="entry name" value="Lysozyme-like_dom_sf"/>
</dbReference>
<keyword evidence="7" id="KW-0472">Membrane</keyword>
<dbReference type="EMBL" id="JABUPJ010000029">
    <property type="protein sequence ID" value="NYQ40768.1"/>
    <property type="molecule type" value="Genomic_DNA"/>
</dbReference>
<dbReference type="Proteomes" id="UP000186595">
    <property type="component" value="Unassembled WGS sequence"/>
</dbReference>
<evidence type="ECO:0000313" key="8">
    <source>
        <dbReference type="EMBL" id="MBL6203129.1"/>
    </source>
</evidence>
<evidence type="ECO:0000313" key="18">
    <source>
        <dbReference type="EMBL" id="TJH24706.1"/>
    </source>
</evidence>
<evidence type="ECO:0000313" key="19">
    <source>
        <dbReference type="Proteomes" id="UP000186595"/>
    </source>
</evidence>
<dbReference type="EMBL" id="MRVZ01000042">
    <property type="protein sequence ID" value="PAU22838.1"/>
    <property type="molecule type" value="Genomic_DNA"/>
</dbReference>
<keyword evidence="7" id="KW-0812">Transmembrane</keyword>
<evidence type="ECO:0000313" key="16">
    <source>
        <dbReference type="EMBL" id="STJ17005.1"/>
    </source>
</evidence>
<dbReference type="EMBL" id="JAETYZ010000070">
    <property type="protein sequence ID" value="MBL6237307.1"/>
    <property type="molecule type" value="Genomic_DNA"/>
</dbReference>
<accession>A0A066RG68</accession>
<evidence type="ECO:0000256" key="4">
    <source>
        <dbReference type="ARBA" id="ARBA00022801"/>
    </source>
</evidence>
<dbReference type="EMBL" id="RRNI01000003">
    <property type="protein sequence ID" value="TJH24706.1"/>
    <property type="molecule type" value="Genomic_DNA"/>
</dbReference>
<keyword evidence="5 6" id="KW-0326">Glycosidase</keyword>
<reference evidence="13 19" key="1">
    <citation type="submission" date="2016-11" db="EMBL/GenBank/DDBJ databases">
        <title>Draft genome sequences of five Shigatoxin-producing Escherichia coli isolates harboring the new recently described Subtilase cytotoxin allelic variant subAB2-3.</title>
        <authorList>
            <person name="Tasara T."/>
            <person name="Fierz L."/>
            <person name="Klumpp J."/>
            <person name="Schmidt H."/>
            <person name="Stephan R."/>
        </authorList>
    </citation>
    <scope>NUCLEOTIDE SEQUENCE [LARGE SCALE GENOMIC DNA]</scope>
    <source>
        <strain evidence="13 19">453</strain>
    </source>
</reference>
<evidence type="ECO:0000256" key="5">
    <source>
        <dbReference type="ARBA" id="ARBA00023295"/>
    </source>
</evidence>
<organism evidence="10 25">
    <name type="scientific">Escherichia coli</name>
    <dbReference type="NCBI Taxonomy" id="562"/>
    <lineage>
        <taxon>Bacteria</taxon>
        <taxon>Pseudomonadati</taxon>
        <taxon>Pseudomonadota</taxon>
        <taxon>Gammaproteobacteria</taxon>
        <taxon>Enterobacterales</taxon>
        <taxon>Enterobacteriaceae</taxon>
        <taxon>Escherichia</taxon>
    </lineage>
</organism>
<reference evidence="11 26" key="6">
    <citation type="journal article" date="2020" name="J. Appl. Microbiol.">
        <title>Genetic characterization of Shigatoxigenic and enteropathogenic Escherichia coli O80:H2 from diarrheic and septicemic calves and relatedness to human Shigatoxigenic E. coli O80:H2.</title>
        <authorList>
            <person name="Habets A."/>
            <person name="Crombe F."/>
            <person name="Nakamura K."/>
            <person name="Guerin V."/>
            <person name="De Rauw K."/>
            <person name="Pierard D."/>
            <person name="Saulmont M."/>
            <person name="Hayashi T."/>
            <person name="Mainil J.G."/>
            <person name="Thiry D."/>
        </authorList>
    </citation>
    <scope>NUCLEOTIDE SEQUENCE [LARGE SCALE GENOMIC DNA]</scope>
    <source>
        <strain evidence="12">EH3306</strain>
        <strain evidence="11 26">EH3307</strain>
    </source>
</reference>
<dbReference type="EMBL" id="UGAK01000003">
    <property type="protein sequence ID" value="STF92886.1"/>
    <property type="molecule type" value="Genomic_DNA"/>
</dbReference>
<dbReference type="GO" id="GO:0031640">
    <property type="term" value="P:killing of cells of another organism"/>
    <property type="evidence" value="ECO:0007669"/>
    <property type="project" value="UniProtKB-KW"/>
</dbReference>
<dbReference type="AlphaFoldDB" id="A0A066RG68"/>
<reference evidence="8 27" key="7">
    <citation type="submission" date="2021-01" db="EMBL/GenBank/DDBJ databases">
        <title>Genomes of Escherichia coli STEC strains from raw meat-based diets for companion animals.</title>
        <authorList>
            <person name="Stevens M.J.A."/>
            <person name="Stephan R."/>
        </authorList>
    </citation>
    <scope>NUCLEOTIDE SEQUENCE</scope>
    <source>
        <strain evidence="8">ATC7-7</strain>
        <strain evidence="9 27">LSC1-58</strain>
    </source>
</reference>
<dbReference type="GO" id="GO:0009253">
    <property type="term" value="P:peptidoglycan catabolic process"/>
    <property type="evidence" value="ECO:0007669"/>
    <property type="project" value="InterPro"/>
</dbReference>
<name>A0A066RG68_ECOLX</name>
<evidence type="ECO:0000256" key="6">
    <source>
        <dbReference type="RuleBase" id="RU003788"/>
    </source>
</evidence>
<evidence type="ECO:0000313" key="14">
    <source>
        <dbReference type="EMBL" id="PAU22838.1"/>
    </source>
</evidence>
<dbReference type="RefSeq" id="WP_001125304.1">
    <property type="nucleotide sequence ID" value="NZ_AP018796.1"/>
</dbReference>
<dbReference type="Gene3D" id="1.10.530.40">
    <property type="match status" value="1"/>
</dbReference>
<evidence type="ECO:0000256" key="3">
    <source>
        <dbReference type="ARBA" id="ARBA00022638"/>
    </source>
</evidence>
<evidence type="ECO:0000313" key="27">
    <source>
        <dbReference type="Proteomes" id="UP000615017"/>
    </source>
</evidence>
<evidence type="ECO:0000313" key="17">
    <source>
        <dbReference type="EMBL" id="STM08873.1"/>
    </source>
</evidence>
<reference evidence="10 25" key="5">
    <citation type="submission" date="2019-12" db="EMBL/GenBank/DDBJ databases">
        <title>Enteriobacteria Tanzani isolates_10432.</title>
        <authorList>
            <person name="Subbiah M."/>
            <person name="Call D."/>
        </authorList>
    </citation>
    <scope>NUCLEOTIDE SEQUENCE [LARGE SCALE GENOMIC DNA]</scope>
    <source>
        <strain evidence="10 25">10432wF6</strain>
    </source>
</reference>
<dbReference type="Proteomes" id="UP000254716">
    <property type="component" value="Unassembled WGS sequence"/>
</dbReference>
<dbReference type="Proteomes" id="UP000517067">
    <property type="component" value="Unassembled WGS sequence"/>
</dbReference>
<proteinExistence type="inferred from homology"/>
<evidence type="ECO:0000313" key="9">
    <source>
        <dbReference type="EMBL" id="MBL6237307.1"/>
    </source>
</evidence>
<protein>
    <recommendedName>
        <fullName evidence="6">Lysozyme</fullName>
        <ecNumber evidence="6">3.2.1.17</ecNumber>
    </recommendedName>
</protein>
<dbReference type="Proteomes" id="UP000540485">
    <property type="component" value="Unassembled WGS sequence"/>
</dbReference>
<evidence type="ECO:0000313" key="25">
    <source>
        <dbReference type="Proteomes" id="UP000487258"/>
    </source>
</evidence>
<dbReference type="CDD" id="cd16900">
    <property type="entry name" value="endolysin_R21-like"/>
    <property type="match status" value="1"/>
</dbReference>
<dbReference type="Proteomes" id="UP000487258">
    <property type="component" value="Unassembled WGS sequence"/>
</dbReference>
<dbReference type="EMBL" id="WTMY01000028">
    <property type="protein sequence ID" value="MWL44969.1"/>
    <property type="molecule type" value="Genomic_DNA"/>
</dbReference>
<dbReference type="Proteomes" id="UP000306700">
    <property type="component" value="Unassembled WGS sequence"/>
</dbReference>
<dbReference type="Proteomes" id="UP000254174">
    <property type="component" value="Unassembled WGS sequence"/>
</dbReference>
<evidence type="ECO:0000313" key="24">
    <source>
        <dbReference type="Proteomes" id="UP000306700"/>
    </source>
</evidence>
<dbReference type="EMBL" id="UGFC01000004">
    <property type="protein sequence ID" value="STM08873.1"/>
    <property type="molecule type" value="Genomic_DNA"/>
</dbReference>
<evidence type="ECO:0000313" key="23">
    <source>
        <dbReference type="Proteomes" id="UP000254716"/>
    </source>
</evidence>
<keyword evidence="2 6" id="KW-0929">Antimicrobial</keyword>
<dbReference type="PANTHER" id="PTHR38107">
    <property type="match status" value="1"/>
</dbReference>
<dbReference type="InterPro" id="IPR034690">
    <property type="entry name" value="Endolysin_T4_type"/>
</dbReference>
<dbReference type="InterPro" id="IPR051018">
    <property type="entry name" value="Bacteriophage_GH24"/>
</dbReference>
<dbReference type="HAMAP" id="MF_04110">
    <property type="entry name" value="ENDOLYSIN_T4"/>
    <property type="match status" value="1"/>
</dbReference>
<dbReference type="EMBL" id="UGCV01000008">
    <property type="protein sequence ID" value="STJ17005.1"/>
    <property type="molecule type" value="Genomic_DNA"/>
</dbReference>
<dbReference type="EMBL" id="JAETYU010000008">
    <property type="protein sequence ID" value="MBL6203129.1"/>
    <property type="molecule type" value="Genomic_DNA"/>
</dbReference>
<feature type="transmembrane region" description="Helical" evidence="7">
    <location>
        <begin position="12"/>
        <end position="33"/>
    </location>
</feature>
<sequence>MPKLPAPLRKKLIALVLAGAGTFTIATHYTGYWEGKENSTYIDPTGTPTICYGHTGPDVKPGMTLTDEECLELLEKDMKWAFAAIDRRVQVPLTRGQTVALASWIFWAGETNFRNSTLLRLINAGQMPASCKQYIRWIYSKGVKLPGLEARRSADEWLCRYDLPKV</sequence>
<dbReference type="Proteomes" id="UP000254043">
    <property type="component" value="Unassembled WGS sequence"/>
</dbReference>
<dbReference type="GO" id="GO:0003796">
    <property type="term" value="F:lysozyme activity"/>
    <property type="evidence" value="ECO:0007669"/>
    <property type="project" value="UniProtKB-EC"/>
</dbReference>
<dbReference type="Proteomes" id="UP000655659">
    <property type="component" value="Unassembled WGS sequence"/>
</dbReference>
<dbReference type="InterPro" id="IPR002196">
    <property type="entry name" value="Glyco_hydro_24"/>
</dbReference>
<evidence type="ECO:0000313" key="22">
    <source>
        <dbReference type="Proteomes" id="UP000254174"/>
    </source>
</evidence>
<dbReference type="EMBL" id="MPGR01000001">
    <property type="protein sequence ID" value="OKB76365.1"/>
    <property type="molecule type" value="Genomic_DNA"/>
</dbReference>
<reference evidence="21 22" key="3">
    <citation type="submission" date="2018-06" db="EMBL/GenBank/DDBJ databases">
        <authorList>
            <consortium name="Pathogen Informatics"/>
            <person name="Doyle S."/>
        </authorList>
    </citation>
    <scope>NUCLEOTIDE SEQUENCE [LARGE SCALE GENOMIC DNA]</scope>
    <source>
        <strain evidence="17 22">NCTC7922</strain>
        <strain evidence="15 21">NCTC7927</strain>
        <strain evidence="16 23">NCTC9081</strain>
    </source>
</reference>
<evidence type="ECO:0000313" key="10">
    <source>
        <dbReference type="EMBL" id="MWL44969.1"/>
    </source>
</evidence>
<dbReference type="EMBL" id="JABUPU010000113">
    <property type="protein sequence ID" value="NYP88720.1"/>
    <property type="molecule type" value="Genomic_DNA"/>
</dbReference>
<dbReference type="SUPFAM" id="SSF53955">
    <property type="entry name" value="Lysozyme-like"/>
    <property type="match status" value="1"/>
</dbReference>
<dbReference type="Proteomes" id="UP000218543">
    <property type="component" value="Unassembled WGS sequence"/>
</dbReference>
<keyword evidence="4 6" id="KW-0378">Hydrolase</keyword>
<dbReference type="Pfam" id="PF00959">
    <property type="entry name" value="Phage_lysozyme"/>
    <property type="match status" value="1"/>
</dbReference>
<evidence type="ECO:0000313" key="11">
    <source>
        <dbReference type="EMBL" id="NYP88720.1"/>
    </source>
</evidence>
<reference evidence="18 24" key="4">
    <citation type="submission" date="2018-12" db="EMBL/GenBank/DDBJ databases">
        <title>Food and Water Safety Consortium.</title>
        <authorList>
            <person name="Tyson S."/>
            <person name="Peterson C.-L."/>
            <person name="Olson A."/>
            <person name="Tyler S."/>
            <person name="Cabral J."/>
            <person name="Lynch T."/>
            <person name="Knox N."/>
            <person name="Van Domselaar G."/>
            <person name="Graham M."/>
        </authorList>
    </citation>
    <scope>NUCLEOTIDE SEQUENCE [LARGE SCALE GENOMIC DNA]</scope>
    <source>
        <strain evidence="18 24">FWSEC0384</strain>
    </source>
</reference>
<reference evidence="14 20" key="2">
    <citation type="submission" date="2016-12" db="EMBL/GenBank/DDBJ databases">
        <title>Real-Time Genomic Investigation Underlying the Public Health Response to a Shiga Toxin-Producing Escherichia Coli O26:H11 Outbreak in a Nursery.</title>
        <authorList>
            <person name="Ferdous M."/>
            <person name="Moran-Gilad J."/>
            <person name="Rossen J.W."/>
            <person name="Gdalevich M."/>
        </authorList>
    </citation>
    <scope>NUCLEOTIDE SEQUENCE [LARGE SCALE GENOMIC DNA]</scope>
    <source>
        <strain evidence="14 20">STEC 514-2</strain>
    </source>
</reference>